<keyword evidence="17" id="KW-0802">TPR repeat</keyword>
<dbReference type="RefSeq" id="WP_130285280.1">
    <property type="nucleotide sequence ID" value="NZ_SGXE01000001.1"/>
</dbReference>
<dbReference type="SMART" id="SM00044">
    <property type="entry name" value="CYCc"/>
    <property type="match status" value="1"/>
</dbReference>
<evidence type="ECO:0000256" key="17">
    <source>
        <dbReference type="PROSITE-ProRule" id="PRU00339"/>
    </source>
</evidence>
<dbReference type="SUPFAM" id="SSF48452">
    <property type="entry name" value="TPR-like"/>
    <property type="match status" value="2"/>
</dbReference>
<evidence type="ECO:0000256" key="19">
    <source>
        <dbReference type="SAM" id="Phobius"/>
    </source>
</evidence>
<proteinExistence type="inferred from homology"/>
<dbReference type="InterPro" id="IPR018297">
    <property type="entry name" value="A/G_cyclase_CS"/>
</dbReference>
<evidence type="ECO:0000313" key="22">
    <source>
        <dbReference type="Proteomes" id="UP000292262"/>
    </source>
</evidence>
<protein>
    <recommendedName>
        <fullName evidence="4">Adenylate cyclase</fullName>
        <ecNumber evidence="3">4.6.1.1</ecNumber>
    </recommendedName>
    <alternativeName>
        <fullName evidence="14">ATP pyrophosphate-lyase</fullName>
    </alternativeName>
    <alternativeName>
        <fullName evidence="15">Adenylyl cyclase</fullName>
    </alternativeName>
</protein>
<evidence type="ECO:0000256" key="13">
    <source>
        <dbReference type="ARBA" id="ARBA00023239"/>
    </source>
</evidence>
<dbReference type="InterPro" id="IPR011990">
    <property type="entry name" value="TPR-like_helical_dom_sf"/>
</dbReference>
<dbReference type="Pfam" id="PF00211">
    <property type="entry name" value="Guanylate_cyc"/>
    <property type="match status" value="1"/>
</dbReference>
<keyword evidence="6" id="KW-0479">Metal-binding</keyword>
<dbReference type="InterPro" id="IPR001054">
    <property type="entry name" value="A/G_cyclase"/>
</dbReference>
<feature type="transmembrane region" description="Helical" evidence="19">
    <location>
        <begin position="406"/>
        <end position="427"/>
    </location>
</feature>
<evidence type="ECO:0000256" key="10">
    <source>
        <dbReference type="ARBA" id="ARBA00022989"/>
    </source>
</evidence>
<evidence type="ECO:0000256" key="18">
    <source>
        <dbReference type="RuleBase" id="RU000405"/>
    </source>
</evidence>
<comment type="subcellular location">
    <subcellularLocation>
        <location evidence="2">Membrane</location>
    </subcellularLocation>
</comment>
<dbReference type="AlphaFoldDB" id="A0A4Q7PG27"/>
<evidence type="ECO:0000256" key="14">
    <source>
        <dbReference type="ARBA" id="ARBA00032597"/>
    </source>
</evidence>
<reference evidence="21 22" key="1">
    <citation type="submission" date="2019-02" db="EMBL/GenBank/DDBJ databases">
        <title>Genomic Encyclopedia of Type Strains, Phase IV (KMG-IV): sequencing the most valuable type-strain genomes for metagenomic binning, comparative biology and taxonomic classification.</title>
        <authorList>
            <person name="Goeker M."/>
        </authorList>
    </citation>
    <scope>NUCLEOTIDE SEQUENCE [LARGE SCALE GENOMIC DNA]</scope>
    <source>
        <strain evidence="21 22">DSM 17196</strain>
    </source>
</reference>
<dbReference type="GO" id="GO:0006171">
    <property type="term" value="P:cAMP biosynthetic process"/>
    <property type="evidence" value="ECO:0007669"/>
    <property type="project" value="UniProtKB-KW"/>
</dbReference>
<evidence type="ECO:0000256" key="7">
    <source>
        <dbReference type="ARBA" id="ARBA00022741"/>
    </source>
</evidence>
<dbReference type="PROSITE" id="PS00452">
    <property type="entry name" value="GUANYLATE_CYCLASE_1"/>
    <property type="match status" value="1"/>
</dbReference>
<dbReference type="PANTHER" id="PTHR11920:SF335">
    <property type="entry name" value="GUANYLATE CYCLASE"/>
    <property type="match status" value="1"/>
</dbReference>
<evidence type="ECO:0000256" key="12">
    <source>
        <dbReference type="ARBA" id="ARBA00023136"/>
    </source>
</evidence>
<evidence type="ECO:0000256" key="15">
    <source>
        <dbReference type="ARBA" id="ARBA00032637"/>
    </source>
</evidence>
<dbReference type="PANTHER" id="PTHR11920">
    <property type="entry name" value="GUANYLYL CYCLASE"/>
    <property type="match status" value="1"/>
</dbReference>
<keyword evidence="5 19" id="KW-0812">Transmembrane</keyword>
<dbReference type="Gene3D" id="3.30.70.1230">
    <property type="entry name" value="Nucleotide cyclase"/>
    <property type="match status" value="1"/>
</dbReference>
<sequence>MNVITNIPYLKKEKQNSILFLFFLFLSATFLGQHQQVETKKEVIDSLITASKAEVKKGNYSSAMLLVKKGLSEAQTINIDKSIADCFNQIATIYFYQGSYYDALANFENSNSFYKKANFKNGMASSTNNKGAIHYYLGNYSKALDHYKIALKLHEELNNEAKAAGTTQNIGNIYLILKEYTKAKQYYVKAENIYLKTANNKSLSLVLSSLGDIELKTKNYTKALHYLEKSLQLAKDNDVKQTEAEVLFNLGKLFEAQQNLKKSSLHYQQSLTIAKKVKSSRHQSSALIALGQIQHKKGFLQQAIQLCEKGLNIAKTISSISQQKEACECLYLAYKKANNPIKALLFNEQHYVLKDSLNLKTTSDKLLSMEFEREQLLDSIATAEKERVLKLKHREEVKRKETQRNIFIIAVCFAILIAVAIFSRLNYVKKSKAILQLEKDRSEHLLHNILPVEVADELKEKGYVDAQDFEKASILFTDFKSFTETASKLSPKALVQEINACFKAFDAIMEKYGIEKIKTIGDAYMAAGGLPKPDATAVKKTILAGLEMQEFMVKRNIENKSLKKPAFEMRVGIHVGPIVAGIVGVKKFQYDVWGDTVNIASRMESNSEVGKVNISENTYQMVMYDPNFTFEHRGKISVKGKGGMEMYFVARKASVPLTYTNRKKELV</sequence>
<evidence type="ECO:0000256" key="16">
    <source>
        <dbReference type="ARBA" id="ARBA00064436"/>
    </source>
</evidence>
<dbReference type="OrthoDB" id="1522078at2"/>
<dbReference type="Gene3D" id="1.25.40.10">
    <property type="entry name" value="Tetratricopeptide repeat domain"/>
    <property type="match status" value="2"/>
</dbReference>
<dbReference type="EMBL" id="SGXE01000001">
    <property type="protein sequence ID" value="RZS99441.1"/>
    <property type="molecule type" value="Genomic_DNA"/>
</dbReference>
<dbReference type="GO" id="GO:0046872">
    <property type="term" value="F:metal ion binding"/>
    <property type="evidence" value="ECO:0007669"/>
    <property type="project" value="UniProtKB-KW"/>
</dbReference>
<evidence type="ECO:0000256" key="6">
    <source>
        <dbReference type="ARBA" id="ARBA00022723"/>
    </source>
</evidence>
<dbReference type="PROSITE" id="PS50125">
    <property type="entry name" value="GUANYLATE_CYCLASE_2"/>
    <property type="match status" value="1"/>
</dbReference>
<keyword evidence="13 18" id="KW-0456">Lyase</keyword>
<name>A0A4Q7PG27_9FLAO</name>
<dbReference type="FunFam" id="3.30.70.1230:FF:000033">
    <property type="entry name" value="Adenylate cyclase"/>
    <property type="match status" value="1"/>
</dbReference>
<dbReference type="SUPFAM" id="SSF55073">
    <property type="entry name" value="Nucleotide cyclase"/>
    <property type="match status" value="1"/>
</dbReference>
<evidence type="ECO:0000256" key="5">
    <source>
        <dbReference type="ARBA" id="ARBA00022692"/>
    </source>
</evidence>
<dbReference type="Gene3D" id="6.10.250.780">
    <property type="match status" value="1"/>
</dbReference>
<comment type="caution">
    <text evidence="21">The sequence shown here is derived from an EMBL/GenBank/DDBJ whole genome shotgun (WGS) entry which is preliminary data.</text>
</comment>
<dbReference type="PROSITE" id="PS50005">
    <property type="entry name" value="TPR"/>
    <property type="match status" value="2"/>
</dbReference>
<evidence type="ECO:0000256" key="1">
    <source>
        <dbReference type="ARBA" id="ARBA00001593"/>
    </source>
</evidence>
<dbReference type="GO" id="GO:0005524">
    <property type="term" value="F:ATP binding"/>
    <property type="evidence" value="ECO:0007669"/>
    <property type="project" value="UniProtKB-KW"/>
</dbReference>
<dbReference type="CDD" id="cd07302">
    <property type="entry name" value="CHD"/>
    <property type="match status" value="1"/>
</dbReference>
<organism evidence="21 22">
    <name type="scientific">Aquimarina brevivitae</name>
    <dbReference type="NCBI Taxonomy" id="323412"/>
    <lineage>
        <taxon>Bacteria</taxon>
        <taxon>Pseudomonadati</taxon>
        <taxon>Bacteroidota</taxon>
        <taxon>Flavobacteriia</taxon>
        <taxon>Flavobacteriales</taxon>
        <taxon>Flavobacteriaceae</taxon>
        <taxon>Aquimarina</taxon>
    </lineage>
</organism>
<comment type="subunit">
    <text evidence="16">Homodimer. Can also exist as monomer.</text>
</comment>
<keyword evidence="11" id="KW-0115">cAMP biosynthesis</keyword>
<evidence type="ECO:0000259" key="20">
    <source>
        <dbReference type="PROSITE" id="PS50125"/>
    </source>
</evidence>
<evidence type="ECO:0000256" key="3">
    <source>
        <dbReference type="ARBA" id="ARBA00012201"/>
    </source>
</evidence>
<comment type="similarity">
    <text evidence="18">Belongs to the adenylyl cyclase class-4/guanylyl cyclase family.</text>
</comment>
<evidence type="ECO:0000313" key="21">
    <source>
        <dbReference type="EMBL" id="RZS99441.1"/>
    </source>
</evidence>
<dbReference type="InterPro" id="IPR050401">
    <property type="entry name" value="Cyclic_nucleotide_synthase"/>
</dbReference>
<feature type="repeat" description="TPR" evidence="17">
    <location>
        <begin position="124"/>
        <end position="157"/>
    </location>
</feature>
<keyword evidence="7" id="KW-0547">Nucleotide-binding</keyword>
<dbReference type="GO" id="GO:0035556">
    <property type="term" value="P:intracellular signal transduction"/>
    <property type="evidence" value="ECO:0007669"/>
    <property type="project" value="InterPro"/>
</dbReference>
<comment type="catalytic activity">
    <reaction evidence="1">
        <text>ATP = 3',5'-cyclic AMP + diphosphate</text>
        <dbReference type="Rhea" id="RHEA:15389"/>
        <dbReference type="ChEBI" id="CHEBI:30616"/>
        <dbReference type="ChEBI" id="CHEBI:33019"/>
        <dbReference type="ChEBI" id="CHEBI:58165"/>
        <dbReference type="EC" id="4.6.1.1"/>
    </reaction>
</comment>
<evidence type="ECO:0000256" key="11">
    <source>
        <dbReference type="ARBA" id="ARBA00022998"/>
    </source>
</evidence>
<dbReference type="SMART" id="SM00028">
    <property type="entry name" value="TPR"/>
    <property type="match status" value="6"/>
</dbReference>
<gene>
    <name evidence="21" type="ORF">EV197_0651</name>
</gene>
<dbReference type="Proteomes" id="UP000292262">
    <property type="component" value="Unassembled WGS sequence"/>
</dbReference>
<evidence type="ECO:0000256" key="4">
    <source>
        <dbReference type="ARBA" id="ARBA00021420"/>
    </source>
</evidence>
<keyword evidence="12 19" id="KW-0472">Membrane</keyword>
<feature type="domain" description="Guanylate cyclase" evidence="20">
    <location>
        <begin position="473"/>
        <end position="604"/>
    </location>
</feature>
<keyword evidence="10 19" id="KW-1133">Transmembrane helix</keyword>
<keyword evidence="9" id="KW-0460">Magnesium</keyword>
<keyword evidence="8" id="KW-0067">ATP-binding</keyword>
<dbReference type="Pfam" id="PF13424">
    <property type="entry name" value="TPR_12"/>
    <property type="match status" value="2"/>
</dbReference>
<dbReference type="InterPro" id="IPR029787">
    <property type="entry name" value="Nucleotide_cyclase"/>
</dbReference>
<keyword evidence="22" id="KW-1185">Reference proteome</keyword>
<dbReference type="GO" id="GO:0005886">
    <property type="term" value="C:plasma membrane"/>
    <property type="evidence" value="ECO:0007669"/>
    <property type="project" value="UniProtKB-ARBA"/>
</dbReference>
<dbReference type="InterPro" id="IPR019734">
    <property type="entry name" value="TPR_rpt"/>
</dbReference>
<feature type="repeat" description="TPR" evidence="17">
    <location>
        <begin position="204"/>
        <end position="237"/>
    </location>
</feature>
<evidence type="ECO:0000256" key="2">
    <source>
        <dbReference type="ARBA" id="ARBA00004370"/>
    </source>
</evidence>
<evidence type="ECO:0000256" key="8">
    <source>
        <dbReference type="ARBA" id="ARBA00022840"/>
    </source>
</evidence>
<evidence type="ECO:0000256" key="9">
    <source>
        <dbReference type="ARBA" id="ARBA00022842"/>
    </source>
</evidence>
<accession>A0A4Q7PG27</accession>
<dbReference type="GO" id="GO:0004016">
    <property type="term" value="F:adenylate cyclase activity"/>
    <property type="evidence" value="ECO:0007669"/>
    <property type="project" value="UniProtKB-EC"/>
</dbReference>
<dbReference type="EC" id="4.6.1.1" evidence="3"/>